<feature type="region of interest" description="Disordered" evidence="6">
    <location>
        <begin position="42"/>
        <end position="64"/>
    </location>
</feature>
<evidence type="ECO:0000259" key="8">
    <source>
        <dbReference type="PROSITE" id="PS51781"/>
    </source>
</evidence>
<evidence type="ECO:0000256" key="7">
    <source>
        <dbReference type="SAM" id="SignalP"/>
    </source>
</evidence>
<accession>A0A414SYG7</accession>
<dbReference type="Gene3D" id="2.30.30.40">
    <property type="entry name" value="SH3 Domains"/>
    <property type="match status" value="1"/>
</dbReference>
<dbReference type="CDD" id="cd14667">
    <property type="entry name" value="3D_containing_proteins"/>
    <property type="match status" value="1"/>
</dbReference>
<dbReference type="GO" id="GO:0004553">
    <property type="term" value="F:hydrolase activity, hydrolyzing O-glycosyl compounds"/>
    <property type="evidence" value="ECO:0007669"/>
    <property type="project" value="InterPro"/>
</dbReference>
<comment type="caution">
    <text evidence="10">The sequence shown here is derived from an EMBL/GenBank/DDBJ whole genome shotgun (WGS) entry which is preliminary data.</text>
</comment>
<feature type="domain" description="SH3b" evidence="8">
    <location>
        <begin position="433"/>
        <end position="500"/>
    </location>
</feature>
<reference evidence="10 11" key="1">
    <citation type="submission" date="2018-08" db="EMBL/GenBank/DDBJ databases">
        <title>A genome reference for cultivated species of the human gut microbiota.</title>
        <authorList>
            <person name="Zou Y."/>
            <person name="Xue W."/>
            <person name="Luo G."/>
        </authorList>
    </citation>
    <scope>NUCLEOTIDE SEQUENCE [LARGE SCALE GENOMIC DNA]</scope>
    <source>
        <strain evidence="10 11">AM22-22</strain>
    </source>
</reference>
<keyword evidence="11" id="KW-1185">Reference proteome</keyword>
<keyword evidence="5" id="KW-0175">Coiled coil</keyword>
<keyword evidence="3" id="KW-0378">Hydrolase</keyword>
<dbReference type="PROSITE" id="PS51781">
    <property type="entry name" value="SH3B"/>
    <property type="match status" value="1"/>
</dbReference>
<keyword evidence="2" id="KW-0645">Protease</keyword>
<evidence type="ECO:0000256" key="5">
    <source>
        <dbReference type="SAM" id="Coils"/>
    </source>
</evidence>
<evidence type="ECO:0000256" key="2">
    <source>
        <dbReference type="ARBA" id="ARBA00022670"/>
    </source>
</evidence>
<dbReference type="Proteomes" id="UP000284095">
    <property type="component" value="Unassembled WGS sequence"/>
</dbReference>
<protein>
    <submittedName>
        <fullName evidence="10">Uncharacterized protein</fullName>
    </submittedName>
</protein>
<keyword evidence="7" id="KW-0732">Signal</keyword>
<dbReference type="InterPro" id="IPR036908">
    <property type="entry name" value="RlpA-like_sf"/>
</dbReference>
<organism evidence="10 11">
    <name type="scientific">Dorea longicatena</name>
    <dbReference type="NCBI Taxonomy" id="88431"/>
    <lineage>
        <taxon>Bacteria</taxon>
        <taxon>Bacillati</taxon>
        <taxon>Bacillota</taxon>
        <taxon>Clostridia</taxon>
        <taxon>Lachnospirales</taxon>
        <taxon>Lachnospiraceae</taxon>
        <taxon>Dorea</taxon>
    </lineage>
</organism>
<dbReference type="InterPro" id="IPR000064">
    <property type="entry name" value="NLP_P60_dom"/>
</dbReference>
<feature type="compositionally biased region" description="Low complexity" evidence="6">
    <location>
        <begin position="121"/>
        <end position="195"/>
    </location>
</feature>
<evidence type="ECO:0000259" key="9">
    <source>
        <dbReference type="PROSITE" id="PS51935"/>
    </source>
</evidence>
<proteinExistence type="inferred from homology"/>
<dbReference type="GO" id="GO:0008234">
    <property type="term" value="F:cysteine-type peptidase activity"/>
    <property type="evidence" value="ECO:0007669"/>
    <property type="project" value="UniProtKB-KW"/>
</dbReference>
<evidence type="ECO:0000256" key="6">
    <source>
        <dbReference type="SAM" id="MobiDB-lite"/>
    </source>
</evidence>
<dbReference type="RefSeq" id="WP_118224650.1">
    <property type="nucleotide sequence ID" value="NZ_QRIC01000008.1"/>
</dbReference>
<dbReference type="GO" id="GO:0006508">
    <property type="term" value="P:proteolysis"/>
    <property type="evidence" value="ECO:0007669"/>
    <property type="project" value="UniProtKB-KW"/>
</dbReference>
<comment type="similarity">
    <text evidence="1">Belongs to the peptidase C40 family.</text>
</comment>
<dbReference type="SUPFAM" id="SSF54001">
    <property type="entry name" value="Cysteine proteinases"/>
    <property type="match status" value="1"/>
</dbReference>
<dbReference type="SUPFAM" id="SSF50685">
    <property type="entry name" value="Barwin-like endoglucanases"/>
    <property type="match status" value="1"/>
</dbReference>
<feature type="signal peptide" evidence="7">
    <location>
        <begin position="1"/>
        <end position="35"/>
    </location>
</feature>
<evidence type="ECO:0000313" key="10">
    <source>
        <dbReference type="EMBL" id="RHG26971.1"/>
    </source>
</evidence>
<dbReference type="InterPro" id="IPR038765">
    <property type="entry name" value="Papain-like_cys_pep_sf"/>
</dbReference>
<sequence>MRLRNNKVAKRLGTKALAGVLAIGLIISTPAAALADGGAETAGTQSTASQTPAAQAEKLQAKSVDGKDTLTDVSDAVKEMIQRGEVKLDESTGYLIDTTTGQKTNPVTGERVDQIPAIPATPVEPAAPAEPEQPAEPAEPATPAEPAEPATPATPAEPAEPEAPVTPATPAEPTTPAEAEQPAEPAAPAEPEQPADTVTSAKSNQALVAKQQIVKLPQIVEDFRFWTVARKYAFAKSEINIREAIPENIDGSNTQDAKTDLENAKTDAKKLQKKKKKITKKQTKTIKNKIFKKAKSKAVRDLQKTMEERKNLKQKGLDAALANQQLEEKVRTVGTLSQDGLLYILKEEENGWLYVESGNVRGFVKTSEVYTGDAAQEILDVYQTKAQKKAEKAGMEYTGIEGTAKTAEATVDAKENQAYTYLRATVNPTVAEKDYALVNDQIGTGILNIKEENNLDARTVGTLKQGQLCYILADKDADWVYIESGDVRGFVEKKYLDNSDETKQQITTTGEEQYKTAEETVKPEENAALYYTLASVKEGTPSGEIRESILQFASQFIGNPYVWGGTSLTDGADCSGFVQQIYKQYGYDLPRVAEDQSQCGTKIPVEDAQPGDLIFYAKAGHVYHVVMYAGDGKTIEAASTKLGIIESKVNTKNAVWATRIINDNYTLAGGGISNVNATNEMYGQNLGNFQITYYCACEICCNKADGITATGTPVVEGQTIAVDPRVIPYGTKVIIGGHIFTAEDCGGAIQGNHIDIYVNNHAEATALGVTNADVFLVK</sequence>
<dbReference type="EMBL" id="QRIC01000008">
    <property type="protein sequence ID" value="RHG26971.1"/>
    <property type="molecule type" value="Genomic_DNA"/>
</dbReference>
<dbReference type="Pfam" id="PF00877">
    <property type="entry name" value="NLPC_P60"/>
    <property type="match status" value="1"/>
</dbReference>
<evidence type="ECO:0000256" key="4">
    <source>
        <dbReference type="ARBA" id="ARBA00022807"/>
    </source>
</evidence>
<dbReference type="AlphaFoldDB" id="A0A414SYG7"/>
<dbReference type="InterPro" id="IPR059180">
    <property type="entry name" value="3D_YorM"/>
</dbReference>
<dbReference type="PANTHER" id="PTHR47053:SF1">
    <property type="entry name" value="MUREIN DD-ENDOPEPTIDASE MEPH-RELATED"/>
    <property type="match status" value="1"/>
</dbReference>
<feature type="compositionally biased region" description="Low complexity" evidence="6">
    <location>
        <begin position="42"/>
        <end position="57"/>
    </location>
</feature>
<dbReference type="Gene3D" id="3.90.1720.10">
    <property type="entry name" value="endopeptidase domain like (from Nostoc punctiforme)"/>
    <property type="match status" value="1"/>
</dbReference>
<dbReference type="Pfam" id="PF06725">
    <property type="entry name" value="3D"/>
    <property type="match status" value="1"/>
</dbReference>
<evidence type="ECO:0000313" key="11">
    <source>
        <dbReference type="Proteomes" id="UP000284095"/>
    </source>
</evidence>
<feature type="coiled-coil region" evidence="5">
    <location>
        <begin position="254"/>
        <end position="315"/>
    </location>
</feature>
<dbReference type="GO" id="GO:0009254">
    <property type="term" value="P:peptidoglycan turnover"/>
    <property type="evidence" value="ECO:0007669"/>
    <property type="project" value="InterPro"/>
</dbReference>
<dbReference type="Gene3D" id="2.40.40.10">
    <property type="entry name" value="RlpA-like domain"/>
    <property type="match status" value="1"/>
</dbReference>
<name>A0A414SYG7_9FIRM</name>
<gene>
    <name evidence="10" type="ORF">DW265_05340</name>
</gene>
<dbReference type="PROSITE" id="PS51935">
    <property type="entry name" value="NLPC_P60"/>
    <property type="match status" value="1"/>
</dbReference>
<feature type="domain" description="NlpC/P60" evidence="9">
    <location>
        <begin position="543"/>
        <end position="667"/>
    </location>
</feature>
<feature type="region of interest" description="Disordered" evidence="6">
    <location>
        <begin position="121"/>
        <end position="201"/>
    </location>
</feature>
<dbReference type="InterPro" id="IPR003646">
    <property type="entry name" value="SH3-like_bac-type"/>
</dbReference>
<evidence type="ECO:0000256" key="3">
    <source>
        <dbReference type="ARBA" id="ARBA00022801"/>
    </source>
</evidence>
<evidence type="ECO:0000256" key="1">
    <source>
        <dbReference type="ARBA" id="ARBA00007074"/>
    </source>
</evidence>
<keyword evidence="4" id="KW-0788">Thiol protease</keyword>
<feature type="chain" id="PRO_5019491225" evidence="7">
    <location>
        <begin position="36"/>
        <end position="778"/>
    </location>
</feature>
<dbReference type="PANTHER" id="PTHR47053">
    <property type="entry name" value="MUREIN DD-ENDOPEPTIDASE MEPH-RELATED"/>
    <property type="match status" value="1"/>
</dbReference>
<dbReference type="InterPro" id="IPR051202">
    <property type="entry name" value="Peptidase_C40"/>
</dbReference>
<dbReference type="GO" id="GO:0019867">
    <property type="term" value="C:outer membrane"/>
    <property type="evidence" value="ECO:0007669"/>
    <property type="project" value="InterPro"/>
</dbReference>
<dbReference type="InterPro" id="IPR010611">
    <property type="entry name" value="3D_dom"/>
</dbReference>